<feature type="transmembrane region" description="Helical" evidence="6">
    <location>
        <begin position="193"/>
        <end position="212"/>
    </location>
</feature>
<feature type="transmembrane region" description="Helical" evidence="6">
    <location>
        <begin position="128"/>
        <end position="147"/>
    </location>
</feature>
<dbReference type="Pfam" id="PF01566">
    <property type="entry name" value="Nramp"/>
    <property type="match status" value="1"/>
</dbReference>
<reference evidence="7 8" key="1">
    <citation type="journal article" date="2016" name="Genome Announc.">
        <title>Complete genome sequence of the hyperthermophilic and piezophilic archaeon Thermococcus barophilus Ch5, capable of growth at the expense of hydrogenogenesis from carbon monoxide and formate.</title>
        <authorList>
            <person name="Oger P."/>
            <person name="Sokolova T.G."/>
            <person name="Kozhevnikova D.A."/>
            <person name="Taranov E.A."/>
            <person name="Vannier P."/>
            <person name="Lee H.S."/>
            <person name="Kwon K.K."/>
            <person name="Kang S.G."/>
            <person name="Lee J.H."/>
            <person name="Bonch-Osmolovskaya E.A."/>
            <person name="Lebedinsky A.V."/>
        </authorList>
    </citation>
    <scope>NUCLEOTIDE SEQUENCE [LARGE SCALE GENOMIC DNA]</scope>
    <source>
        <strain evidence="8">Ch5</strain>
    </source>
</reference>
<keyword evidence="4 6" id="KW-1133">Transmembrane helix</keyword>
<name>A0A0S1XBN5_THEBA</name>
<dbReference type="GO" id="GO:0005886">
    <property type="term" value="C:plasma membrane"/>
    <property type="evidence" value="ECO:0007669"/>
    <property type="project" value="TreeGrafter"/>
</dbReference>
<organism evidence="7 8">
    <name type="scientific">Thermococcus barophilus</name>
    <dbReference type="NCBI Taxonomy" id="55802"/>
    <lineage>
        <taxon>Archaea</taxon>
        <taxon>Methanobacteriati</taxon>
        <taxon>Methanobacteriota</taxon>
        <taxon>Thermococci</taxon>
        <taxon>Thermococcales</taxon>
        <taxon>Thermococcaceae</taxon>
        <taxon>Thermococcus</taxon>
    </lineage>
</organism>
<dbReference type="PANTHER" id="PTHR11706:SF33">
    <property type="entry name" value="NATURAL RESISTANCE-ASSOCIATED MACROPHAGE PROTEIN 2"/>
    <property type="match status" value="1"/>
</dbReference>
<dbReference type="GO" id="GO:0015086">
    <property type="term" value="F:cadmium ion transmembrane transporter activity"/>
    <property type="evidence" value="ECO:0007669"/>
    <property type="project" value="TreeGrafter"/>
</dbReference>
<feature type="transmembrane region" description="Helical" evidence="6">
    <location>
        <begin position="326"/>
        <end position="346"/>
    </location>
</feature>
<dbReference type="NCBIfam" id="NF037982">
    <property type="entry name" value="Nramp_1"/>
    <property type="match status" value="1"/>
</dbReference>
<evidence type="ECO:0000256" key="3">
    <source>
        <dbReference type="ARBA" id="ARBA00022692"/>
    </source>
</evidence>
<dbReference type="GO" id="GO:0034755">
    <property type="term" value="P:iron ion transmembrane transport"/>
    <property type="evidence" value="ECO:0007669"/>
    <property type="project" value="TreeGrafter"/>
</dbReference>
<dbReference type="EMBL" id="CP013050">
    <property type="protein sequence ID" value="ALM75160.1"/>
    <property type="molecule type" value="Genomic_DNA"/>
</dbReference>
<evidence type="ECO:0000313" key="7">
    <source>
        <dbReference type="EMBL" id="ALM75160.1"/>
    </source>
</evidence>
<feature type="transmembrane region" description="Helical" evidence="6">
    <location>
        <begin position="154"/>
        <end position="173"/>
    </location>
</feature>
<evidence type="ECO:0000256" key="1">
    <source>
        <dbReference type="ARBA" id="ARBA00004141"/>
    </source>
</evidence>
<dbReference type="PANTHER" id="PTHR11706">
    <property type="entry name" value="SOLUTE CARRIER PROTEIN FAMILY 11 MEMBER"/>
    <property type="match status" value="1"/>
</dbReference>
<dbReference type="PRINTS" id="PR00447">
    <property type="entry name" value="NATRESASSCMP"/>
</dbReference>
<accession>A0A0S1XBN5</accession>
<protein>
    <submittedName>
        <fullName evidence="7">Natural resistance-associated macrophage protein</fullName>
    </submittedName>
</protein>
<dbReference type="STRING" id="55802.TBCH5v1_1236"/>
<keyword evidence="5 6" id="KW-0472">Membrane</keyword>
<feature type="transmembrane region" description="Helical" evidence="6">
    <location>
        <begin position="12"/>
        <end position="30"/>
    </location>
</feature>
<dbReference type="GeneID" id="26136488"/>
<feature type="transmembrane region" description="Helical" evidence="6">
    <location>
        <begin position="233"/>
        <end position="261"/>
    </location>
</feature>
<dbReference type="RefSeq" id="WP_056933867.1">
    <property type="nucleotide sequence ID" value="NZ_CP013050.1"/>
</dbReference>
<evidence type="ECO:0000256" key="2">
    <source>
        <dbReference type="ARBA" id="ARBA00022448"/>
    </source>
</evidence>
<dbReference type="Proteomes" id="UP000066042">
    <property type="component" value="Chromosome"/>
</dbReference>
<evidence type="ECO:0000313" key="8">
    <source>
        <dbReference type="Proteomes" id="UP000066042"/>
    </source>
</evidence>
<feature type="transmembrane region" description="Helical" evidence="6">
    <location>
        <begin position="352"/>
        <end position="372"/>
    </location>
</feature>
<keyword evidence="2" id="KW-0813">Transport</keyword>
<dbReference type="PATRIC" id="fig|55802.8.peg.1216"/>
<sequence length="416" mass="43866">MEKNLQISWKTILKALGPGLIVTAAFVGPGTVTTTSSSGAKYGYVLLWALTFSVFATIVLQEMSARIAIATGKPLAEFIRTSLSKNPTINKVAAALVVLAIGVGNAAFQTGNLTGAAIGLNAILGSSAILWLWVIAIIATILLWTGSYKLVEKFLTALVAIMGFAFLIDMFAAKPDWGQVAAHLVKPTIPGGALTIVLALIGTTVVPYNLFLHSSSVLEKGWKGWQGIKIMRWDAGIGILLGGLFSWAIMITAAAVLHPLGITIKSAGDMAVQLEPLLGKWAATFFALGLFAAGMTSAVTAPLAGAYAIQQSLGLPRDMKDKYFRLWLMLIMLSGLGFGTMVFATGRSPIEAIIFAQAVNGVLLPIVAWMLLYAANKKEYLGEYTNGPISNVLGGVAVITATVLGIRLILKALGLM</sequence>
<feature type="transmembrane region" description="Helical" evidence="6">
    <location>
        <begin position="42"/>
        <end position="60"/>
    </location>
</feature>
<evidence type="ECO:0000256" key="5">
    <source>
        <dbReference type="ARBA" id="ARBA00023136"/>
    </source>
</evidence>
<gene>
    <name evidence="7" type="ORF">TBCH5v1_1236</name>
</gene>
<comment type="subcellular location">
    <subcellularLocation>
        <location evidence="1">Membrane</location>
        <topology evidence="1">Multi-pass membrane protein</topology>
    </subcellularLocation>
</comment>
<dbReference type="AlphaFoldDB" id="A0A0S1XBN5"/>
<feature type="transmembrane region" description="Helical" evidence="6">
    <location>
        <begin position="89"/>
        <end position="108"/>
    </location>
</feature>
<keyword evidence="3 6" id="KW-0812">Transmembrane</keyword>
<feature type="transmembrane region" description="Helical" evidence="6">
    <location>
        <begin position="392"/>
        <end position="410"/>
    </location>
</feature>
<evidence type="ECO:0000256" key="6">
    <source>
        <dbReference type="SAM" id="Phobius"/>
    </source>
</evidence>
<feature type="transmembrane region" description="Helical" evidence="6">
    <location>
        <begin position="281"/>
        <end position="305"/>
    </location>
</feature>
<dbReference type="GO" id="GO:0005384">
    <property type="term" value="F:manganese ion transmembrane transporter activity"/>
    <property type="evidence" value="ECO:0007669"/>
    <property type="project" value="TreeGrafter"/>
</dbReference>
<dbReference type="InterPro" id="IPR001046">
    <property type="entry name" value="NRAMP_fam"/>
</dbReference>
<proteinExistence type="predicted"/>
<evidence type="ECO:0000256" key="4">
    <source>
        <dbReference type="ARBA" id="ARBA00022989"/>
    </source>
</evidence>